<dbReference type="InterPro" id="IPR044730">
    <property type="entry name" value="RNase_H-like_dom_plant"/>
</dbReference>
<dbReference type="Pfam" id="PF13456">
    <property type="entry name" value="RVT_3"/>
    <property type="match status" value="1"/>
</dbReference>
<dbReference type="Gene3D" id="3.30.420.10">
    <property type="entry name" value="Ribonuclease H-like superfamily/Ribonuclease H"/>
    <property type="match status" value="1"/>
</dbReference>
<dbReference type="GO" id="GO:0003676">
    <property type="term" value="F:nucleic acid binding"/>
    <property type="evidence" value="ECO:0007669"/>
    <property type="project" value="InterPro"/>
</dbReference>
<dbReference type="AlphaFoldDB" id="A0A0D9XJA3"/>
<dbReference type="InterPro" id="IPR012337">
    <property type="entry name" value="RNaseH-like_sf"/>
</dbReference>
<dbReference type="InterPro" id="IPR002156">
    <property type="entry name" value="RNaseH_domain"/>
</dbReference>
<dbReference type="PANTHER" id="PTHR47723:SF24">
    <property type="entry name" value="RNASE H TYPE-1 DOMAIN-CONTAINING PROTEIN"/>
    <property type="match status" value="1"/>
</dbReference>
<feature type="domain" description="RNase H type-1" evidence="1">
    <location>
        <begin position="97"/>
        <end position="176"/>
    </location>
</feature>
<dbReference type="SUPFAM" id="SSF53098">
    <property type="entry name" value="Ribonuclease H-like"/>
    <property type="match status" value="1"/>
</dbReference>
<dbReference type="InterPro" id="IPR053151">
    <property type="entry name" value="RNase_H-like"/>
</dbReference>
<dbReference type="EnsemblPlants" id="LPERR10G06060.1">
    <property type="protein sequence ID" value="LPERR10G06060.1"/>
    <property type="gene ID" value="LPERR10G06060"/>
</dbReference>
<keyword evidence="3" id="KW-1185">Reference proteome</keyword>
<name>A0A0D9XJA3_9ORYZ</name>
<evidence type="ECO:0000313" key="2">
    <source>
        <dbReference type="EnsemblPlants" id="LPERR10G06060.1"/>
    </source>
</evidence>
<accession>A0A0D9XJA3</accession>
<dbReference type="STRING" id="77586.A0A0D9XJA3"/>
<dbReference type="CDD" id="cd06222">
    <property type="entry name" value="RNase_H_like"/>
    <property type="match status" value="1"/>
</dbReference>
<evidence type="ECO:0000259" key="1">
    <source>
        <dbReference type="Pfam" id="PF13456"/>
    </source>
</evidence>
<sequence>MASAPVGIVSFLKVSSLCSSLSLGENLVPIFWTDVVCIMDAIFLKTMPYFSLVVLALGSRSGSFVFGNDDLGLSFSCTATSFSFVHRRPETGWVKLNVDGSFDEATGRGGIGIILRDSEGQAICSACAFMPHCSQALEAVILVLRQGLEIGMQNSELPIIVESDCAVAIHLIQEKAFDQVQDRGNNWQ</sequence>
<reference evidence="2 3" key="1">
    <citation type="submission" date="2012-08" db="EMBL/GenBank/DDBJ databases">
        <title>Oryza genome evolution.</title>
        <authorList>
            <person name="Wing R.A."/>
        </authorList>
    </citation>
    <scope>NUCLEOTIDE SEQUENCE</scope>
</reference>
<dbReference type="GO" id="GO:0004523">
    <property type="term" value="F:RNA-DNA hybrid ribonuclease activity"/>
    <property type="evidence" value="ECO:0007669"/>
    <property type="project" value="InterPro"/>
</dbReference>
<protein>
    <recommendedName>
        <fullName evidence="1">RNase H type-1 domain-containing protein</fullName>
    </recommendedName>
</protein>
<proteinExistence type="predicted"/>
<organism evidence="2 3">
    <name type="scientific">Leersia perrieri</name>
    <dbReference type="NCBI Taxonomy" id="77586"/>
    <lineage>
        <taxon>Eukaryota</taxon>
        <taxon>Viridiplantae</taxon>
        <taxon>Streptophyta</taxon>
        <taxon>Embryophyta</taxon>
        <taxon>Tracheophyta</taxon>
        <taxon>Spermatophyta</taxon>
        <taxon>Magnoliopsida</taxon>
        <taxon>Liliopsida</taxon>
        <taxon>Poales</taxon>
        <taxon>Poaceae</taxon>
        <taxon>BOP clade</taxon>
        <taxon>Oryzoideae</taxon>
        <taxon>Oryzeae</taxon>
        <taxon>Oryzinae</taxon>
        <taxon>Leersia</taxon>
    </lineage>
</organism>
<evidence type="ECO:0000313" key="3">
    <source>
        <dbReference type="Proteomes" id="UP000032180"/>
    </source>
</evidence>
<dbReference type="InterPro" id="IPR036397">
    <property type="entry name" value="RNaseH_sf"/>
</dbReference>
<dbReference type="PANTHER" id="PTHR47723">
    <property type="entry name" value="OS05G0353850 PROTEIN"/>
    <property type="match status" value="1"/>
</dbReference>
<dbReference type="Gramene" id="LPERR10G06060.1">
    <property type="protein sequence ID" value="LPERR10G06060.1"/>
    <property type="gene ID" value="LPERR10G06060"/>
</dbReference>
<dbReference type="HOGENOM" id="CLU_1443009_0_0_1"/>
<reference evidence="2" key="3">
    <citation type="submission" date="2015-04" db="UniProtKB">
        <authorList>
            <consortium name="EnsemblPlants"/>
        </authorList>
    </citation>
    <scope>IDENTIFICATION</scope>
</reference>
<reference evidence="3" key="2">
    <citation type="submission" date="2013-12" db="EMBL/GenBank/DDBJ databases">
        <authorList>
            <person name="Yu Y."/>
            <person name="Lee S."/>
            <person name="de Baynast K."/>
            <person name="Wissotski M."/>
            <person name="Liu L."/>
            <person name="Talag J."/>
            <person name="Goicoechea J."/>
            <person name="Angelova A."/>
            <person name="Jetty R."/>
            <person name="Kudrna D."/>
            <person name="Golser W."/>
            <person name="Rivera L."/>
            <person name="Zhang J."/>
            <person name="Wing R."/>
        </authorList>
    </citation>
    <scope>NUCLEOTIDE SEQUENCE</scope>
</reference>
<dbReference type="Proteomes" id="UP000032180">
    <property type="component" value="Chromosome 10"/>
</dbReference>